<gene>
    <name evidence="1" type="ORF">LCGC14_3039440</name>
</gene>
<name>A0A0F8WPV7_9ZZZZ</name>
<dbReference type="EMBL" id="LAZR01063732">
    <property type="protein sequence ID" value="KKK58932.1"/>
    <property type="molecule type" value="Genomic_DNA"/>
</dbReference>
<evidence type="ECO:0000313" key="1">
    <source>
        <dbReference type="EMBL" id="KKK58932.1"/>
    </source>
</evidence>
<accession>A0A0F8WPV7</accession>
<protein>
    <submittedName>
        <fullName evidence="1">Uncharacterized protein</fullName>
    </submittedName>
</protein>
<proteinExistence type="predicted"/>
<reference evidence="1" key="1">
    <citation type="journal article" date="2015" name="Nature">
        <title>Complex archaea that bridge the gap between prokaryotes and eukaryotes.</title>
        <authorList>
            <person name="Spang A."/>
            <person name="Saw J.H."/>
            <person name="Jorgensen S.L."/>
            <person name="Zaremba-Niedzwiedzka K."/>
            <person name="Martijn J."/>
            <person name="Lind A.E."/>
            <person name="van Eijk R."/>
            <person name="Schleper C."/>
            <person name="Guy L."/>
            <person name="Ettema T.J."/>
        </authorList>
    </citation>
    <scope>NUCLEOTIDE SEQUENCE</scope>
</reference>
<sequence length="111" mass="12034">MNSLRWADLLQFLQSWAFLASSSNQAKNSRAGGARISWMESFIWPSSPSNNPTNLNSTNIGFGAIPATYNGLWVVSKVMIELLNSTLLTNQIDAILDIVNNLGIGDLFGSG</sequence>
<comment type="caution">
    <text evidence="1">The sequence shown here is derived from an EMBL/GenBank/DDBJ whole genome shotgun (WGS) entry which is preliminary data.</text>
</comment>
<organism evidence="1">
    <name type="scientific">marine sediment metagenome</name>
    <dbReference type="NCBI Taxonomy" id="412755"/>
    <lineage>
        <taxon>unclassified sequences</taxon>
        <taxon>metagenomes</taxon>
        <taxon>ecological metagenomes</taxon>
    </lineage>
</organism>
<dbReference type="AlphaFoldDB" id="A0A0F8WPV7"/>